<name>A0A6S6TA10_9BACT</name>
<dbReference type="Gene3D" id="1.10.287.110">
    <property type="entry name" value="DnaJ domain"/>
    <property type="match status" value="1"/>
</dbReference>
<accession>A0A6S6TA10</accession>
<protein>
    <submittedName>
        <fullName evidence="4">DnaJ-class molecular chaperone CbpA</fullName>
    </submittedName>
</protein>
<dbReference type="PRINTS" id="PR00625">
    <property type="entry name" value="JDOMAIN"/>
</dbReference>
<keyword evidence="2" id="KW-0472">Membrane</keyword>
<dbReference type="InterPro" id="IPR036869">
    <property type="entry name" value="J_dom_sf"/>
</dbReference>
<feature type="domain" description="J" evidence="3">
    <location>
        <begin position="207"/>
        <end position="262"/>
    </location>
</feature>
<evidence type="ECO:0000259" key="3">
    <source>
        <dbReference type="PROSITE" id="PS50076"/>
    </source>
</evidence>
<dbReference type="PANTHER" id="PTHR44240">
    <property type="entry name" value="DNAJ DOMAIN (PROKARYOTIC HEAT SHOCK PROTEIN)-RELATED"/>
    <property type="match status" value="1"/>
</dbReference>
<feature type="region of interest" description="Disordered" evidence="1">
    <location>
        <begin position="178"/>
        <end position="204"/>
    </location>
</feature>
<keyword evidence="2" id="KW-0812">Transmembrane</keyword>
<proteinExistence type="predicted"/>
<dbReference type="PROSITE" id="PS50076">
    <property type="entry name" value="DNAJ_2"/>
    <property type="match status" value="1"/>
</dbReference>
<evidence type="ECO:0000256" key="1">
    <source>
        <dbReference type="SAM" id="MobiDB-lite"/>
    </source>
</evidence>
<dbReference type="InterPro" id="IPR052276">
    <property type="entry name" value="Diphthamide-biosynth_chaperone"/>
</dbReference>
<sequence>MIIIDIFTDIYNTLLNVIEVLPNEFNKLNTVGVVQTIFLIGLFYLISNFFKAFIFRLGFLVAGSLLLYDSFGDYTFIYSMKFHMGVGFVIPHIEIAEITYLIIREKFHHLYYKVENLFFKIAKPFIWLFFTISKIVSFIFHKSRDYMETRETHKREKFQEENEEVEKEFWDDVFDEETKEEAHEEPRHTEKKKPKKEKPTSRWESKSAYVVLGLGSGATQEEIKKAYRTLSKIYHPDLSLTKKDEYEEIFKRINWAYRSLKK</sequence>
<dbReference type="CDD" id="cd06257">
    <property type="entry name" value="DnaJ"/>
    <property type="match status" value="1"/>
</dbReference>
<feature type="transmembrane region" description="Helical" evidence="2">
    <location>
        <begin position="53"/>
        <end position="71"/>
    </location>
</feature>
<gene>
    <name evidence="4" type="ORF">HELGO_WM55879</name>
</gene>
<feature type="transmembrane region" description="Helical" evidence="2">
    <location>
        <begin position="28"/>
        <end position="46"/>
    </location>
</feature>
<dbReference type="EMBL" id="CACVAW010000055">
    <property type="protein sequence ID" value="CAA6813398.1"/>
    <property type="molecule type" value="Genomic_DNA"/>
</dbReference>
<reference evidence="4" key="1">
    <citation type="submission" date="2020-01" db="EMBL/GenBank/DDBJ databases">
        <authorList>
            <person name="Meier V. D."/>
            <person name="Meier V D."/>
        </authorList>
    </citation>
    <scope>NUCLEOTIDE SEQUENCE</scope>
    <source>
        <strain evidence="4">HLG_WM_MAG_12</strain>
    </source>
</reference>
<feature type="transmembrane region" description="Helical" evidence="2">
    <location>
        <begin position="124"/>
        <end position="141"/>
    </location>
</feature>
<organism evidence="4">
    <name type="scientific">uncultured Campylobacterales bacterium</name>
    <dbReference type="NCBI Taxonomy" id="352960"/>
    <lineage>
        <taxon>Bacteria</taxon>
        <taxon>Pseudomonadati</taxon>
        <taxon>Campylobacterota</taxon>
        <taxon>Epsilonproteobacteria</taxon>
        <taxon>Campylobacterales</taxon>
        <taxon>environmental samples</taxon>
    </lineage>
</organism>
<dbReference type="AlphaFoldDB" id="A0A6S6TA10"/>
<keyword evidence="2" id="KW-1133">Transmembrane helix</keyword>
<dbReference type="SUPFAM" id="SSF46565">
    <property type="entry name" value="Chaperone J-domain"/>
    <property type="match status" value="1"/>
</dbReference>
<dbReference type="Pfam" id="PF00226">
    <property type="entry name" value="DnaJ"/>
    <property type="match status" value="1"/>
</dbReference>
<dbReference type="SMART" id="SM00271">
    <property type="entry name" value="DnaJ"/>
    <property type="match status" value="1"/>
</dbReference>
<dbReference type="PANTHER" id="PTHR44240:SF10">
    <property type="entry name" value="J DOMAIN-CONTAINING PROTEIN"/>
    <property type="match status" value="1"/>
</dbReference>
<evidence type="ECO:0000313" key="4">
    <source>
        <dbReference type="EMBL" id="CAA6813398.1"/>
    </source>
</evidence>
<dbReference type="InterPro" id="IPR001623">
    <property type="entry name" value="DnaJ_domain"/>
</dbReference>
<evidence type="ECO:0000256" key="2">
    <source>
        <dbReference type="SAM" id="Phobius"/>
    </source>
</evidence>